<organism evidence="1 2">
    <name type="scientific">Siminovitchia terrae</name>
    <name type="common">Bacillus terrae</name>
    <dbReference type="NCBI Taxonomy" id="1914933"/>
    <lineage>
        <taxon>Bacteria</taxon>
        <taxon>Bacillati</taxon>
        <taxon>Bacillota</taxon>
        <taxon>Bacilli</taxon>
        <taxon>Bacillales</taxon>
        <taxon>Bacillaceae</taxon>
        <taxon>Siminovitchia</taxon>
    </lineage>
</organism>
<evidence type="ECO:0000313" key="1">
    <source>
        <dbReference type="EMBL" id="GIN97648.1"/>
    </source>
</evidence>
<accession>A0ABQ4L045</accession>
<name>A0ABQ4L045_SIMTE</name>
<comment type="caution">
    <text evidence="1">The sequence shown here is derived from an EMBL/GenBank/DDBJ whole genome shotgun (WGS) entry which is preliminary data.</text>
</comment>
<sequence>MKGLLFRVSPQAKGGEYLRRAAHQGDSLELLVSDLIFKLGKANQQIHSLSQRVHQLELLLNQQTPEHLSSTKTYDLLEKH</sequence>
<dbReference type="EMBL" id="BORJ01000010">
    <property type="protein sequence ID" value="GIN97648.1"/>
    <property type="molecule type" value="Genomic_DNA"/>
</dbReference>
<reference evidence="1 2" key="1">
    <citation type="submission" date="2021-03" db="EMBL/GenBank/DDBJ databases">
        <title>Antimicrobial resistance genes in bacteria isolated from Japanese honey, and their potential for conferring macrolide and lincosamide resistance in the American foulbrood pathogen Paenibacillus larvae.</title>
        <authorList>
            <person name="Okamoto M."/>
            <person name="Kumagai M."/>
            <person name="Kanamori H."/>
            <person name="Takamatsu D."/>
        </authorList>
    </citation>
    <scope>NUCLEOTIDE SEQUENCE [LARGE SCALE GENOMIC DNA]</scope>
    <source>
        <strain evidence="1 2">J6TS1</strain>
    </source>
</reference>
<evidence type="ECO:0000313" key="2">
    <source>
        <dbReference type="Proteomes" id="UP000680670"/>
    </source>
</evidence>
<proteinExistence type="predicted"/>
<keyword evidence="2" id="KW-1185">Reference proteome</keyword>
<dbReference type="Proteomes" id="UP000680670">
    <property type="component" value="Unassembled WGS sequence"/>
</dbReference>
<protein>
    <submittedName>
        <fullName evidence="1">Uncharacterized protein</fullName>
    </submittedName>
</protein>
<gene>
    <name evidence="1" type="ORF">J6TS1_35180</name>
</gene>